<dbReference type="GO" id="GO:0016604">
    <property type="term" value="C:nuclear body"/>
    <property type="evidence" value="ECO:0007669"/>
    <property type="project" value="TreeGrafter"/>
</dbReference>
<keyword evidence="6" id="KW-1185">Reference proteome</keyword>
<dbReference type="Gene3D" id="2.40.50.770">
    <property type="entry name" value="RecQ-mediated genome instability protein Rmi1, C-terminal domain"/>
    <property type="match status" value="1"/>
</dbReference>
<evidence type="ECO:0000256" key="2">
    <source>
        <dbReference type="ARBA" id="ARBA00018987"/>
    </source>
</evidence>
<dbReference type="Proteomes" id="UP000179807">
    <property type="component" value="Unassembled WGS sequence"/>
</dbReference>
<sequence length="571" mass="65722">MDLFFSSLGAKLIPSWYDQEKEQNKEIKRIYKNYLENDLKITSIPVFSNDSYLSSTFELDLNIIVQINEIVNISLPSSRRINFDQINSTISNNNHTDTFKMILSDGFNQFIGISKGNFPEISPQILPGYKIKILKGTKAKYGIFFLENDKTEFIGGLSTDLCQQRKKLLIYNPGEFSKQNYRAYVQNTFEKPSNHDINNQSDSAHKSKSKMKTGNIQEKQDNITKTNIHKLSLNIVPLMNSHQFKQANDNNQNASQGKHEKDFLNNKTIHSKKQKNIFDPQSCSSYSSDIEIIEEIKSSSHQQVKRTNFLSDDDFDDQILDICDDIPIENPNKPSHSFLSDSGNISDEEDVFVNEENNSPNTFIEKHHNNQMSLKNTDKVENSQFQETFQNDHNQMSNLSVFRSFNENIHKKWNNTQNSVFLSQNNDKLNDGYAKSMSETENLRVIMEITELHNKKIPLVPEVFFVNGYVTDCGELKIIRRGNQLFFSMDCSVSTLKSSTKVAYVKISSKSLENLLSSSPEEWIRLSDDEQEYRLGKCVKDLKNLSSPLLVIDSCNNSISNRYFICLEKLY</sequence>
<dbReference type="RefSeq" id="XP_068354196.1">
    <property type="nucleotide sequence ID" value="XM_068490205.1"/>
</dbReference>
<feature type="compositionally biased region" description="Polar residues" evidence="3">
    <location>
        <begin position="191"/>
        <end position="202"/>
    </location>
</feature>
<organism evidence="5 6">
    <name type="scientific">Tritrichomonas foetus</name>
    <dbReference type="NCBI Taxonomy" id="1144522"/>
    <lineage>
        <taxon>Eukaryota</taxon>
        <taxon>Metamonada</taxon>
        <taxon>Parabasalia</taxon>
        <taxon>Tritrichomonadida</taxon>
        <taxon>Tritrichomonadidae</taxon>
        <taxon>Tritrichomonas</taxon>
    </lineage>
</organism>
<dbReference type="GeneID" id="94824909"/>
<reference evidence="5" key="1">
    <citation type="submission" date="2016-10" db="EMBL/GenBank/DDBJ databases">
        <authorList>
            <person name="Benchimol M."/>
            <person name="Almeida L.G."/>
            <person name="Vasconcelos A.T."/>
            <person name="Perreira-Neves A."/>
            <person name="Rosa I.A."/>
            <person name="Tasca T."/>
            <person name="Bogo M.R."/>
            <person name="de Souza W."/>
        </authorList>
    </citation>
    <scope>NUCLEOTIDE SEQUENCE [LARGE SCALE GENOMIC DNA]</scope>
    <source>
        <strain evidence="5">K</strain>
    </source>
</reference>
<comment type="caution">
    <text evidence="5">The sequence shown here is derived from an EMBL/GenBank/DDBJ whole genome shotgun (WGS) entry which is preliminary data.</text>
</comment>
<dbReference type="Pfam" id="PF08585">
    <property type="entry name" value="RMI1_N_C"/>
    <property type="match status" value="1"/>
</dbReference>
<evidence type="ECO:0000313" key="6">
    <source>
        <dbReference type="Proteomes" id="UP000179807"/>
    </source>
</evidence>
<evidence type="ECO:0000256" key="1">
    <source>
        <dbReference type="ARBA" id="ARBA00006395"/>
    </source>
</evidence>
<comment type="similarity">
    <text evidence="1">Belongs to the RMI1 family.</text>
</comment>
<dbReference type="GO" id="GO:0000712">
    <property type="term" value="P:resolution of meiotic recombination intermediates"/>
    <property type="evidence" value="ECO:0007669"/>
    <property type="project" value="TreeGrafter"/>
</dbReference>
<feature type="domain" description="RecQ mediated genome instability protein 1 OB-fold" evidence="4">
    <location>
        <begin position="58"/>
        <end position="166"/>
    </location>
</feature>
<dbReference type="EMBL" id="MLAK01000926">
    <property type="protein sequence ID" value="OHT01060.1"/>
    <property type="molecule type" value="Genomic_DNA"/>
</dbReference>
<evidence type="ECO:0000313" key="5">
    <source>
        <dbReference type="EMBL" id="OHT01060.1"/>
    </source>
</evidence>
<dbReference type="OrthoDB" id="341511at2759"/>
<dbReference type="PANTHER" id="PTHR14790">
    <property type="entry name" value="RECQ-MEDIATED GENOME INSTABILITY PROTEIN 1 RMI1"/>
    <property type="match status" value="1"/>
</dbReference>
<evidence type="ECO:0000256" key="3">
    <source>
        <dbReference type="SAM" id="MobiDB-lite"/>
    </source>
</evidence>
<dbReference type="GO" id="GO:0031422">
    <property type="term" value="C:RecQ family helicase-topoisomerase III complex"/>
    <property type="evidence" value="ECO:0007669"/>
    <property type="project" value="TreeGrafter"/>
</dbReference>
<protein>
    <recommendedName>
        <fullName evidence="2">RecQ-mediated genome instability protein 1</fullName>
    </recommendedName>
</protein>
<dbReference type="SMART" id="SM01161">
    <property type="entry name" value="DUF1767"/>
    <property type="match status" value="1"/>
</dbReference>
<accession>A0A1J4JU66</accession>
<dbReference type="GO" id="GO:0000724">
    <property type="term" value="P:double-strand break repair via homologous recombination"/>
    <property type="evidence" value="ECO:0007669"/>
    <property type="project" value="TreeGrafter"/>
</dbReference>
<dbReference type="InterPro" id="IPR013894">
    <property type="entry name" value="RMI1_OB"/>
</dbReference>
<evidence type="ECO:0000259" key="4">
    <source>
        <dbReference type="Pfam" id="PF08585"/>
    </source>
</evidence>
<proteinExistence type="inferred from homology"/>
<dbReference type="VEuPathDB" id="TrichDB:TRFO_01620"/>
<gene>
    <name evidence="5" type="ORF">TRFO_01620</name>
</gene>
<feature type="region of interest" description="Disordered" evidence="3">
    <location>
        <begin position="191"/>
        <end position="214"/>
    </location>
</feature>
<dbReference type="AlphaFoldDB" id="A0A1J4JU66"/>
<dbReference type="PANTHER" id="PTHR14790:SF15">
    <property type="entry name" value="RECQ-MEDIATED GENOME INSTABILITY PROTEIN 1"/>
    <property type="match status" value="1"/>
</dbReference>
<dbReference type="InterPro" id="IPR042470">
    <property type="entry name" value="RMI1_N_C_sf"/>
</dbReference>
<name>A0A1J4JU66_9EUKA</name>